<protein>
    <submittedName>
        <fullName evidence="2">Uncharacterized protein</fullName>
    </submittedName>
</protein>
<comment type="caution">
    <text evidence="2">The sequence shown here is derived from an EMBL/GenBank/DDBJ whole genome shotgun (WGS) entry which is preliminary data.</text>
</comment>
<sequence length="140" mass="16001">MFYNGVDAYSKSGLDGVAGGALMNRTYEDAYQMKANMIMYSCQWLNKRFTYSWRPSTAKAIHEEDKYQQILDELNRFESSSQRPMMNEAGRTIVLSNPNDPTQEENKGDVDDLYEETPYGDDAEVRPETVAQSVVESEVE</sequence>
<proteinExistence type="predicted"/>
<evidence type="ECO:0000313" key="3">
    <source>
        <dbReference type="Proteomes" id="UP000325315"/>
    </source>
</evidence>
<gene>
    <name evidence="2" type="ORF">EPI10_000490</name>
</gene>
<reference evidence="2" key="1">
    <citation type="submission" date="2019-08" db="EMBL/GenBank/DDBJ databases">
        <authorList>
            <person name="Liu F."/>
        </authorList>
    </citation>
    <scope>NUCLEOTIDE SEQUENCE [LARGE SCALE GENOMIC DNA]</scope>
    <source>
        <strain evidence="2">PA1801</strain>
        <tissue evidence="2">Leaf</tissue>
    </source>
</reference>
<dbReference type="EMBL" id="SMMG02000007">
    <property type="protein sequence ID" value="KAA3465300.1"/>
    <property type="molecule type" value="Genomic_DNA"/>
</dbReference>
<dbReference type="OrthoDB" id="1305902at2759"/>
<name>A0A5B6V800_9ROSI</name>
<accession>A0A5B6V800</accession>
<dbReference type="AlphaFoldDB" id="A0A5B6V800"/>
<feature type="region of interest" description="Disordered" evidence="1">
    <location>
        <begin position="78"/>
        <end position="140"/>
    </location>
</feature>
<evidence type="ECO:0000313" key="2">
    <source>
        <dbReference type="EMBL" id="KAA3465300.1"/>
    </source>
</evidence>
<dbReference type="Proteomes" id="UP000325315">
    <property type="component" value="Unassembled WGS sequence"/>
</dbReference>
<evidence type="ECO:0000256" key="1">
    <source>
        <dbReference type="SAM" id="MobiDB-lite"/>
    </source>
</evidence>
<feature type="compositionally biased region" description="Acidic residues" evidence="1">
    <location>
        <begin position="111"/>
        <end position="122"/>
    </location>
</feature>
<feature type="compositionally biased region" description="Polar residues" evidence="1">
    <location>
        <begin position="130"/>
        <end position="140"/>
    </location>
</feature>
<keyword evidence="3" id="KW-1185">Reference proteome</keyword>
<organism evidence="2 3">
    <name type="scientific">Gossypium australe</name>
    <dbReference type="NCBI Taxonomy" id="47621"/>
    <lineage>
        <taxon>Eukaryota</taxon>
        <taxon>Viridiplantae</taxon>
        <taxon>Streptophyta</taxon>
        <taxon>Embryophyta</taxon>
        <taxon>Tracheophyta</taxon>
        <taxon>Spermatophyta</taxon>
        <taxon>Magnoliopsida</taxon>
        <taxon>eudicotyledons</taxon>
        <taxon>Gunneridae</taxon>
        <taxon>Pentapetalae</taxon>
        <taxon>rosids</taxon>
        <taxon>malvids</taxon>
        <taxon>Malvales</taxon>
        <taxon>Malvaceae</taxon>
        <taxon>Malvoideae</taxon>
        <taxon>Gossypium</taxon>
    </lineage>
</organism>